<comment type="subcellular location">
    <subcellularLocation>
        <location evidence="1">Cell membrane</location>
        <topology evidence="1">Multi-pass membrane protein</topology>
    </subcellularLocation>
</comment>
<dbReference type="GO" id="GO:0005886">
    <property type="term" value="C:plasma membrane"/>
    <property type="evidence" value="ECO:0007669"/>
    <property type="project" value="UniProtKB-SubCell"/>
</dbReference>
<dbReference type="AlphaFoldDB" id="A0A368VPP9"/>
<evidence type="ECO:0000256" key="2">
    <source>
        <dbReference type="ARBA" id="ARBA00022475"/>
    </source>
</evidence>
<dbReference type="GO" id="GO:0000155">
    <property type="term" value="F:phosphorelay sensor kinase activity"/>
    <property type="evidence" value="ECO:0007669"/>
    <property type="project" value="InterPro"/>
</dbReference>
<evidence type="ECO:0000313" key="15">
    <source>
        <dbReference type="Proteomes" id="UP000252415"/>
    </source>
</evidence>
<evidence type="ECO:0000256" key="6">
    <source>
        <dbReference type="ARBA" id="ARBA00022741"/>
    </source>
</evidence>
<dbReference type="PANTHER" id="PTHR34220">
    <property type="entry name" value="SENSOR HISTIDINE KINASE YPDA"/>
    <property type="match status" value="1"/>
</dbReference>
<dbReference type="Proteomes" id="UP000252415">
    <property type="component" value="Unassembled WGS sequence"/>
</dbReference>
<dbReference type="Gene3D" id="3.30.565.10">
    <property type="entry name" value="Histidine kinase-like ATPase, C-terminal domain"/>
    <property type="match status" value="1"/>
</dbReference>
<feature type="domain" description="HAMP" evidence="13">
    <location>
        <begin position="302"/>
        <end position="355"/>
    </location>
</feature>
<dbReference type="SUPFAM" id="SSF55874">
    <property type="entry name" value="ATPase domain of HSP90 chaperone/DNA topoisomerase II/histidine kinase"/>
    <property type="match status" value="1"/>
</dbReference>
<dbReference type="SUPFAM" id="SSF158472">
    <property type="entry name" value="HAMP domain-like"/>
    <property type="match status" value="1"/>
</dbReference>
<keyword evidence="10" id="KW-0902">Two-component regulatory system</keyword>
<feature type="transmembrane region" description="Helical" evidence="12">
    <location>
        <begin position="17"/>
        <end position="34"/>
    </location>
</feature>
<keyword evidence="8" id="KW-0067">ATP-binding</keyword>
<dbReference type="InterPro" id="IPR036890">
    <property type="entry name" value="HATPase_C_sf"/>
</dbReference>
<evidence type="ECO:0000256" key="4">
    <source>
        <dbReference type="ARBA" id="ARBA00022679"/>
    </source>
</evidence>
<dbReference type="Pfam" id="PF02518">
    <property type="entry name" value="HATPase_c"/>
    <property type="match status" value="1"/>
</dbReference>
<keyword evidence="6" id="KW-0547">Nucleotide-binding</keyword>
<dbReference type="Pfam" id="PF06580">
    <property type="entry name" value="His_kinase"/>
    <property type="match status" value="1"/>
</dbReference>
<keyword evidence="7 14" id="KW-0418">Kinase</keyword>
<keyword evidence="15" id="KW-1185">Reference proteome</keyword>
<evidence type="ECO:0000256" key="9">
    <source>
        <dbReference type="ARBA" id="ARBA00022989"/>
    </source>
</evidence>
<evidence type="ECO:0000256" key="7">
    <source>
        <dbReference type="ARBA" id="ARBA00022777"/>
    </source>
</evidence>
<organism evidence="14 15">
    <name type="scientific">Paenibacillus prosopidis</name>
    <dbReference type="NCBI Taxonomy" id="630520"/>
    <lineage>
        <taxon>Bacteria</taxon>
        <taxon>Bacillati</taxon>
        <taxon>Bacillota</taxon>
        <taxon>Bacilli</taxon>
        <taxon>Bacillales</taxon>
        <taxon>Paenibacillaceae</taxon>
        <taxon>Paenibacillus</taxon>
    </lineage>
</organism>
<sequence>MNIRKWHWSTSSLQTKLALSVLIMTLPLVGLLFYNNFYAIHVVRGQVADSYTDTFTLYMNQIDEGLNDVDAYMNTLAFGNDLLAIGQAVTDDDYYTAKFYLYNKLSQEMAWYPSLSSFFVYEEKRQEYMDISSGYTERESIKNYVIDLIHRKKEMQGDITKRWQYHQIGDEHYLIDIVKAGDAYLGAWVRTKQLIAPLRTLKLGKEGEILFANDQGKPITVTNLILDKGIELRQDMTNYYLSGSDRKYLVVGEHSSRGNFSLFALIPDKNILDKLPYLQRVIWIITFGAMVFIPVGLYLMRRSFLIPLNRVLLAMKKVRGGDWGVQVNMHKTSEEFLILGNSFNSMMTEIQMLRVNVFEEQLNKQREELQRLQLQVNPHFFLNALNIVYNLAKVKNFELILEMTMSLIQYFRYLFRSNTSFVKLEDELEHTRYYLNIQSLRFPGQLTWTIDAPVYLTETPVPPLIVQSFVENSIKHAVTLDEPIDIAVQIDFLEEEKGMKIIIKDTGRGFADDVLKELQAGRSVQNDRGEHTGIWNIGRRLRLLYNDTVTIRYFNDTVTGGAVVEIMLSTEPELEEML</sequence>
<reference evidence="14 15" key="1">
    <citation type="submission" date="2018-07" db="EMBL/GenBank/DDBJ databases">
        <title>Genomic Encyclopedia of Type Strains, Phase III (KMG-III): the genomes of soil and plant-associated and newly described type strains.</title>
        <authorList>
            <person name="Whitman W."/>
        </authorList>
    </citation>
    <scope>NUCLEOTIDE SEQUENCE [LARGE SCALE GENOMIC DNA]</scope>
    <source>
        <strain evidence="14 15">CECT 7506</strain>
    </source>
</reference>
<dbReference type="InterPro" id="IPR050640">
    <property type="entry name" value="Bact_2-comp_sensor_kinase"/>
</dbReference>
<gene>
    <name evidence="14" type="ORF">DFP97_113183</name>
</gene>
<dbReference type="EMBL" id="QPJD01000013">
    <property type="protein sequence ID" value="RCW43510.1"/>
    <property type="molecule type" value="Genomic_DNA"/>
</dbReference>
<accession>A0A368VPP9</accession>
<dbReference type="InterPro" id="IPR003594">
    <property type="entry name" value="HATPase_dom"/>
</dbReference>
<evidence type="ECO:0000256" key="1">
    <source>
        <dbReference type="ARBA" id="ARBA00004651"/>
    </source>
</evidence>
<keyword evidence="11 12" id="KW-0472">Membrane</keyword>
<keyword evidence="2" id="KW-1003">Cell membrane</keyword>
<evidence type="ECO:0000256" key="11">
    <source>
        <dbReference type="ARBA" id="ARBA00023136"/>
    </source>
</evidence>
<dbReference type="InterPro" id="IPR010559">
    <property type="entry name" value="Sig_transdc_His_kin_internal"/>
</dbReference>
<dbReference type="RefSeq" id="WP_181873609.1">
    <property type="nucleotide sequence ID" value="NZ_QPJD01000013.1"/>
</dbReference>
<evidence type="ECO:0000256" key="10">
    <source>
        <dbReference type="ARBA" id="ARBA00023012"/>
    </source>
</evidence>
<keyword evidence="9 12" id="KW-1133">Transmembrane helix</keyword>
<dbReference type="GO" id="GO:0005524">
    <property type="term" value="F:ATP binding"/>
    <property type="evidence" value="ECO:0007669"/>
    <property type="project" value="UniProtKB-KW"/>
</dbReference>
<keyword evidence="3" id="KW-0597">Phosphoprotein</keyword>
<comment type="caution">
    <text evidence="14">The sequence shown here is derived from an EMBL/GenBank/DDBJ whole genome shotgun (WGS) entry which is preliminary data.</text>
</comment>
<evidence type="ECO:0000256" key="12">
    <source>
        <dbReference type="SAM" id="Phobius"/>
    </source>
</evidence>
<dbReference type="PANTHER" id="PTHR34220:SF11">
    <property type="entry name" value="SENSOR PROTEIN KINASE HPTS"/>
    <property type="match status" value="1"/>
</dbReference>
<dbReference type="InterPro" id="IPR003660">
    <property type="entry name" value="HAMP_dom"/>
</dbReference>
<keyword evidence="4" id="KW-0808">Transferase</keyword>
<evidence type="ECO:0000259" key="13">
    <source>
        <dbReference type="PROSITE" id="PS50885"/>
    </source>
</evidence>
<evidence type="ECO:0000256" key="3">
    <source>
        <dbReference type="ARBA" id="ARBA00022553"/>
    </source>
</evidence>
<evidence type="ECO:0000256" key="8">
    <source>
        <dbReference type="ARBA" id="ARBA00022840"/>
    </source>
</evidence>
<keyword evidence="5 12" id="KW-0812">Transmembrane</keyword>
<protein>
    <submittedName>
        <fullName evidence="14">Two-component system sensor histidine kinase YesM</fullName>
    </submittedName>
</protein>
<feature type="transmembrane region" description="Helical" evidence="12">
    <location>
        <begin position="281"/>
        <end position="300"/>
    </location>
</feature>
<proteinExistence type="predicted"/>
<evidence type="ECO:0000256" key="5">
    <source>
        <dbReference type="ARBA" id="ARBA00022692"/>
    </source>
</evidence>
<dbReference type="Gene3D" id="6.10.340.10">
    <property type="match status" value="1"/>
</dbReference>
<name>A0A368VPP9_9BACL</name>
<dbReference type="PROSITE" id="PS50885">
    <property type="entry name" value="HAMP"/>
    <property type="match status" value="1"/>
</dbReference>
<evidence type="ECO:0000313" key="14">
    <source>
        <dbReference type="EMBL" id="RCW43510.1"/>
    </source>
</evidence>
<dbReference type="CDD" id="cd06225">
    <property type="entry name" value="HAMP"/>
    <property type="match status" value="1"/>
</dbReference>